<evidence type="ECO:0000313" key="2">
    <source>
        <dbReference type="EMBL" id="ABD65050.1"/>
    </source>
</evidence>
<feature type="compositionally biased region" description="Basic and acidic residues" evidence="1">
    <location>
        <begin position="195"/>
        <end position="210"/>
    </location>
</feature>
<dbReference type="AlphaFoldDB" id="Q2A9J7"/>
<dbReference type="ExpressionAtlas" id="Q2A9J7">
    <property type="expression patterns" value="baseline"/>
</dbReference>
<name>Q2A9J7_BRAOL</name>
<organism evidence="2">
    <name type="scientific">Brassica oleracea</name>
    <name type="common">Wild cabbage</name>
    <dbReference type="NCBI Taxonomy" id="3712"/>
    <lineage>
        <taxon>Eukaryota</taxon>
        <taxon>Viridiplantae</taxon>
        <taxon>Streptophyta</taxon>
        <taxon>Embryophyta</taxon>
        <taxon>Tracheophyta</taxon>
        <taxon>Spermatophyta</taxon>
        <taxon>Magnoliopsida</taxon>
        <taxon>eudicotyledons</taxon>
        <taxon>Gunneridae</taxon>
        <taxon>Pentapetalae</taxon>
        <taxon>rosids</taxon>
        <taxon>malvids</taxon>
        <taxon>Brassicales</taxon>
        <taxon>Brassicaceae</taxon>
        <taxon>Brassiceae</taxon>
        <taxon>Brassica</taxon>
    </lineage>
</organism>
<evidence type="ECO:0000256" key="1">
    <source>
        <dbReference type="SAM" id="MobiDB-lite"/>
    </source>
</evidence>
<dbReference type="EMBL" id="AC183496">
    <property type="protein sequence ID" value="ABD65050.1"/>
    <property type="molecule type" value="Genomic_DNA"/>
</dbReference>
<reference evidence="2" key="1">
    <citation type="submission" date="2006-03" db="EMBL/GenBank/DDBJ databases">
        <title>Comparative genomics of Brassica oleracea and Arabidopsis thaliana reveals gene loss, fragmentation and dispersal following polyploidy.</title>
        <authorList>
            <person name="Town C.D."/>
            <person name="Cheung F."/>
            <person name="Maiti R."/>
            <person name="Crabtree J."/>
            <person name="Haas B.J."/>
            <person name="Wortman J.R."/>
            <person name="Hine E.E."/>
            <person name="Althoff R."/>
            <person name="Arbogast T."/>
            <person name="Tallon L.J."/>
            <person name="Teresa U.T."/>
            <person name="Trick M."/>
            <person name="Bancroft I."/>
        </authorList>
    </citation>
    <scope>NUCLEOTIDE SEQUENCE</scope>
</reference>
<proteinExistence type="predicted"/>
<protein>
    <submittedName>
        <fullName evidence="2">Uncharacterized protein</fullName>
    </submittedName>
</protein>
<accession>Q2A9J7</accession>
<gene>
    <name evidence="2" type="ORF">27.t00005</name>
</gene>
<feature type="region of interest" description="Disordered" evidence="1">
    <location>
        <begin position="153"/>
        <end position="176"/>
    </location>
</feature>
<sequence length="236" mass="26062">MAISQIYFSELKVGRCSSDKTASFLGGPKREEGRSLLSFSGDAHLSLYHHLNTFKHLQREGSLYELSAFDVARSNPNSGDQSTQRIMGTMKFERLDLFRESNVYLSVFDGLAKFLNEKFAAPGVEPKVGGDEHPGDGMPGCDALKRSPLGLNSRDLKQSGCSGDSNVEGERATTARRPALRTAKRALVVTTMTKHNRESQGREGRDDAAHRRSRWFEACTPPGKRRRRHTGGCDGS</sequence>
<feature type="region of interest" description="Disordered" evidence="1">
    <location>
        <begin position="191"/>
        <end position="236"/>
    </location>
</feature>